<dbReference type="InterPro" id="IPR036264">
    <property type="entry name" value="Bact_exopeptidase_dim_dom"/>
</dbReference>
<comment type="function">
    <text evidence="5">Catalyzes the conversion of N-acetyl-diaminopimelate to diaminopimelate and acetate.</text>
</comment>
<evidence type="ECO:0000313" key="8">
    <source>
        <dbReference type="Proteomes" id="UP001595880"/>
    </source>
</evidence>
<sequence>MNYNQLIKIRRDLHQIPELGFREFKTQAYILQILEKIKTPNMVIEKWETGLFVYLKGKNPNKTLAYRADIDGLPIKEETNLPYHSKHEGCMHACGHDLHMTIAIGVINEIVRHPIDDNVLFIFQPAEEGPGGAKPMLQSEQFKKWNIDMIFALHIAPELPVGTVSSREGILFANTSELFIDFKGKGGHAAYPHLTKDMTVAASMFVAQIQQIISRKIDPLDSGVITIGKMTSGTVQNVIAEEAKLEGTIRTLNQETMRVIKAELERHIKGYELLYECKIRLDYGAMYHQVYNNGNVVSQFEKIMNSSNIIYKEANAAMTGEDFGYFLKEIDGFMFWLGVGSTYGLHHSKLNPNEEAIQIGVQAVVEMLKNYK</sequence>
<dbReference type="HAMAP" id="MF_01692">
    <property type="entry name" value="DapEL"/>
    <property type="match status" value="1"/>
</dbReference>
<dbReference type="InterPro" id="IPR023905">
    <property type="entry name" value="AcetylDAP_deacetylase"/>
</dbReference>
<gene>
    <name evidence="7" type="ORF">ACFOZ1_05460</name>
</gene>
<comment type="catalytic activity">
    <reaction evidence="5">
        <text>N-acetyl-(2S,6S)-2,6-diaminopimelate + H2O = (2S,6S)-2,6-diaminopimelate + acetate</text>
        <dbReference type="Rhea" id="RHEA:20405"/>
        <dbReference type="ChEBI" id="CHEBI:15377"/>
        <dbReference type="ChEBI" id="CHEBI:30089"/>
        <dbReference type="ChEBI" id="CHEBI:57609"/>
        <dbReference type="ChEBI" id="CHEBI:58767"/>
        <dbReference type="EC" id="3.5.1.47"/>
    </reaction>
</comment>
<dbReference type="Gene3D" id="3.30.70.360">
    <property type="match status" value="1"/>
</dbReference>
<dbReference type="SUPFAM" id="SSF55031">
    <property type="entry name" value="Bacterial exopeptidase dimerisation domain"/>
    <property type="match status" value="1"/>
</dbReference>
<keyword evidence="8" id="KW-1185">Reference proteome</keyword>
<protein>
    <recommendedName>
        <fullName evidence="5">N-acetyldiaminopimelate deacetylase</fullName>
        <ecNumber evidence="5">3.5.1.47</ecNumber>
    </recommendedName>
</protein>
<evidence type="ECO:0000256" key="2">
    <source>
        <dbReference type="ARBA" id="ARBA00022801"/>
    </source>
</evidence>
<feature type="active site" description="Proton acceptor" evidence="5">
    <location>
        <position position="128"/>
    </location>
</feature>
<proteinExistence type="inferred from homology"/>
<dbReference type="Pfam" id="PF01546">
    <property type="entry name" value="Peptidase_M20"/>
    <property type="match status" value="1"/>
</dbReference>
<dbReference type="Proteomes" id="UP001595880">
    <property type="component" value="Unassembled WGS sequence"/>
</dbReference>
<dbReference type="PIRSF" id="PIRSF005962">
    <property type="entry name" value="Pept_M20D_amidohydro"/>
    <property type="match status" value="1"/>
</dbReference>
<dbReference type="Gene3D" id="3.40.630.10">
    <property type="entry name" value="Zn peptidases"/>
    <property type="match status" value="1"/>
</dbReference>
<dbReference type="InterPro" id="IPR017439">
    <property type="entry name" value="Amidohydrolase"/>
</dbReference>
<dbReference type="EMBL" id="JBHSDV010000001">
    <property type="protein sequence ID" value="MFC4387254.1"/>
    <property type="molecule type" value="Genomic_DNA"/>
</dbReference>
<dbReference type="EC" id="3.5.1.47" evidence="5"/>
<dbReference type="PANTHER" id="PTHR11014">
    <property type="entry name" value="PEPTIDASE M20 FAMILY MEMBER"/>
    <property type="match status" value="1"/>
</dbReference>
<dbReference type="PANTHER" id="PTHR11014:SF98">
    <property type="entry name" value="N-ACETYLDIAMINOPIMELATE DEACETYLASE"/>
    <property type="match status" value="1"/>
</dbReference>
<keyword evidence="2 5" id="KW-0378">Hydrolase</keyword>
<evidence type="ECO:0000313" key="7">
    <source>
        <dbReference type="EMBL" id="MFC4387254.1"/>
    </source>
</evidence>
<feature type="domain" description="Peptidase M20 dimerisation" evidence="6">
    <location>
        <begin position="180"/>
        <end position="269"/>
    </location>
</feature>
<evidence type="ECO:0000259" key="6">
    <source>
        <dbReference type="Pfam" id="PF07687"/>
    </source>
</evidence>
<feature type="active site" evidence="5">
    <location>
        <position position="69"/>
    </location>
</feature>
<organism evidence="7 8">
    <name type="scientific">Gracilibacillus marinus</name>
    <dbReference type="NCBI Taxonomy" id="630535"/>
    <lineage>
        <taxon>Bacteria</taxon>
        <taxon>Bacillati</taxon>
        <taxon>Bacillota</taxon>
        <taxon>Bacilli</taxon>
        <taxon>Bacillales</taxon>
        <taxon>Bacillaceae</taxon>
        <taxon>Gracilibacillus</taxon>
    </lineage>
</organism>
<dbReference type="InterPro" id="IPR002933">
    <property type="entry name" value="Peptidase_M20"/>
</dbReference>
<dbReference type="RefSeq" id="WP_390196828.1">
    <property type="nucleotide sequence ID" value="NZ_JBHSDV010000001.1"/>
</dbReference>
<evidence type="ECO:0000256" key="1">
    <source>
        <dbReference type="ARBA" id="ARBA00022605"/>
    </source>
</evidence>
<comment type="caution">
    <text evidence="7">The sequence shown here is derived from an EMBL/GenBank/DDBJ whole genome shotgun (WGS) entry which is preliminary data.</text>
</comment>
<dbReference type="Pfam" id="PF07687">
    <property type="entry name" value="M20_dimer"/>
    <property type="match status" value="1"/>
</dbReference>
<keyword evidence="1 5" id="KW-0028">Amino-acid biosynthesis</keyword>
<keyword evidence="3 5" id="KW-0220">Diaminopimelate biosynthesis</keyword>
<dbReference type="NCBIfam" id="TIGR01891">
    <property type="entry name" value="amidohydrolases"/>
    <property type="match status" value="1"/>
</dbReference>
<evidence type="ECO:0000256" key="5">
    <source>
        <dbReference type="HAMAP-Rule" id="MF_01692"/>
    </source>
</evidence>
<reference evidence="8" key="1">
    <citation type="journal article" date="2019" name="Int. J. Syst. Evol. Microbiol.">
        <title>The Global Catalogue of Microorganisms (GCM) 10K type strain sequencing project: providing services to taxonomists for standard genome sequencing and annotation.</title>
        <authorList>
            <consortium name="The Broad Institute Genomics Platform"/>
            <consortium name="The Broad Institute Genome Sequencing Center for Infectious Disease"/>
            <person name="Wu L."/>
            <person name="Ma J."/>
        </authorList>
    </citation>
    <scope>NUCLEOTIDE SEQUENCE [LARGE SCALE GENOMIC DNA]</scope>
    <source>
        <strain evidence="8">KACC 14058</strain>
    </source>
</reference>
<accession>A0ABV8VS19</accession>
<name>A0ABV8VS19_9BACI</name>
<dbReference type="CDD" id="cd05670">
    <property type="entry name" value="M20_Acy1_YkuR-like"/>
    <property type="match status" value="1"/>
</dbReference>
<comment type="pathway">
    <text evidence="5">Amino-acid biosynthesis; L-lysine biosynthesis via DAP pathway; LL-2,6-diaminopimelate from (S)-tetrahydrodipicolinate (acetylase route): step 3/3.</text>
</comment>
<dbReference type="InterPro" id="IPR011650">
    <property type="entry name" value="Peptidase_M20_dimer"/>
</dbReference>
<evidence type="ECO:0000256" key="4">
    <source>
        <dbReference type="ARBA" id="ARBA00023154"/>
    </source>
</evidence>
<dbReference type="SUPFAM" id="SSF53187">
    <property type="entry name" value="Zn-dependent exopeptidases"/>
    <property type="match status" value="1"/>
</dbReference>
<comment type="similarity">
    <text evidence="5">Belongs to the peptidase M20A family. N-acetyldiaminopimelate deacetylase subfamily.</text>
</comment>
<keyword evidence="4 5" id="KW-0457">Lysine biosynthesis</keyword>
<evidence type="ECO:0000256" key="3">
    <source>
        <dbReference type="ARBA" id="ARBA00022915"/>
    </source>
</evidence>